<dbReference type="STRING" id="1385369.N825_22820"/>
<dbReference type="OrthoDB" id="9814620at2"/>
<gene>
    <name evidence="2" type="ORF">N825_22820</name>
</gene>
<dbReference type="InterPro" id="IPR015943">
    <property type="entry name" value="WD40/YVTN_repeat-like_dom_sf"/>
</dbReference>
<dbReference type="PANTHER" id="PTHR19879">
    <property type="entry name" value="TRANSCRIPTION INITIATION FACTOR TFIID"/>
    <property type="match status" value="1"/>
</dbReference>
<name>W9GZN5_9PROT</name>
<dbReference type="Gene3D" id="2.130.10.10">
    <property type="entry name" value="YVTN repeat-like/Quinoprotein amine dehydrogenase"/>
    <property type="match status" value="3"/>
</dbReference>
<feature type="region of interest" description="Disordered" evidence="1">
    <location>
        <begin position="1"/>
        <end position="21"/>
    </location>
</feature>
<accession>W9GZN5</accession>
<dbReference type="PANTHER" id="PTHR19879:SF9">
    <property type="entry name" value="TRANSCRIPTION INITIATION FACTOR TFIID SUBUNIT 5"/>
    <property type="match status" value="1"/>
</dbReference>
<dbReference type="SMART" id="SM00320">
    <property type="entry name" value="WD40"/>
    <property type="match status" value="6"/>
</dbReference>
<proteinExistence type="predicted"/>
<organism evidence="2 3">
    <name type="scientific">Skermanella stibiiresistens SB22</name>
    <dbReference type="NCBI Taxonomy" id="1385369"/>
    <lineage>
        <taxon>Bacteria</taxon>
        <taxon>Pseudomonadati</taxon>
        <taxon>Pseudomonadota</taxon>
        <taxon>Alphaproteobacteria</taxon>
        <taxon>Rhodospirillales</taxon>
        <taxon>Azospirillaceae</taxon>
        <taxon>Skermanella</taxon>
    </lineage>
</organism>
<dbReference type="RefSeq" id="WP_051513518.1">
    <property type="nucleotide sequence ID" value="NZ_AVFL01000033.1"/>
</dbReference>
<keyword evidence="3" id="KW-1185">Reference proteome</keyword>
<dbReference type="AlphaFoldDB" id="W9GZN5"/>
<evidence type="ECO:0000313" key="2">
    <source>
        <dbReference type="EMBL" id="EWY36948.1"/>
    </source>
</evidence>
<protein>
    <recommendedName>
        <fullName evidence="4">Anaphase-promoting complex subunit 4 WD40 domain-containing protein</fullName>
    </recommendedName>
</protein>
<evidence type="ECO:0008006" key="4">
    <source>
        <dbReference type="Google" id="ProtNLM"/>
    </source>
</evidence>
<evidence type="ECO:0000313" key="3">
    <source>
        <dbReference type="Proteomes" id="UP000019486"/>
    </source>
</evidence>
<evidence type="ECO:0000256" key="1">
    <source>
        <dbReference type="SAM" id="MobiDB-lite"/>
    </source>
</evidence>
<comment type="caution">
    <text evidence="2">The sequence shown here is derived from an EMBL/GenBank/DDBJ whole genome shotgun (WGS) entry which is preliminary data.</text>
</comment>
<dbReference type="PATRIC" id="fig|1385369.3.peg.6039"/>
<reference evidence="2 3" key="1">
    <citation type="submission" date="2013-08" db="EMBL/GenBank/DDBJ databases">
        <title>The genome sequence of Skermanella stibiiresistens.</title>
        <authorList>
            <person name="Zhu W."/>
            <person name="Wang G."/>
        </authorList>
    </citation>
    <scope>NUCLEOTIDE SEQUENCE [LARGE SCALE GENOMIC DNA]</scope>
    <source>
        <strain evidence="2 3">SB22</strain>
    </source>
</reference>
<dbReference type="EMBL" id="AVFL01000033">
    <property type="protein sequence ID" value="EWY36948.1"/>
    <property type="molecule type" value="Genomic_DNA"/>
</dbReference>
<dbReference type="InterPro" id="IPR036322">
    <property type="entry name" value="WD40_repeat_dom_sf"/>
</dbReference>
<sequence length="365" mass="38867">MTVTANPTVRRDQTQPPPRSLERHFDTGAHVVSVAVNRAGGHAAAALGDGSVWLIDLTDPQEPPAIVQAHGGVCLALARDIDGQAFLSGGDDGRLRRIVPGHAMETLAEAAGRWIDHVDACPRSRLRAHSAGRRVHLLDASGHEAMPPLEHPSTVGGLAFAPNGKRLAVAHYGGVSLWWTSRPGPPSRLEWKGSHLGVLWHPEGTHLMTTLQESGLHGWRLKDKAEMRMDGYATKIRSIAWTNRARHLATAGADSVVCWPFFGGGPWRKQPLQLGGIGDGLITAVAPHPREAVIAAGHDDGRLLIVPLDGTNPVTAAAPDGSPVSAAAWSDDGRHLLAGTEAGRLSWFPIRATKGYPAAPRPPRQ</sequence>
<dbReference type="SUPFAM" id="SSF50978">
    <property type="entry name" value="WD40 repeat-like"/>
    <property type="match status" value="1"/>
</dbReference>
<dbReference type="Proteomes" id="UP000019486">
    <property type="component" value="Unassembled WGS sequence"/>
</dbReference>
<dbReference type="InterPro" id="IPR001680">
    <property type="entry name" value="WD40_rpt"/>
</dbReference>